<evidence type="ECO:0000313" key="2">
    <source>
        <dbReference type="Proteomes" id="UP000230423"/>
    </source>
</evidence>
<organism evidence="1 2">
    <name type="scientific">Teladorsagia circumcincta</name>
    <name type="common">Brown stomach worm</name>
    <name type="synonym">Ostertagia circumcincta</name>
    <dbReference type="NCBI Taxonomy" id="45464"/>
    <lineage>
        <taxon>Eukaryota</taxon>
        <taxon>Metazoa</taxon>
        <taxon>Ecdysozoa</taxon>
        <taxon>Nematoda</taxon>
        <taxon>Chromadorea</taxon>
        <taxon>Rhabditida</taxon>
        <taxon>Rhabditina</taxon>
        <taxon>Rhabditomorpha</taxon>
        <taxon>Strongyloidea</taxon>
        <taxon>Trichostrongylidae</taxon>
        <taxon>Teladorsagia</taxon>
    </lineage>
</organism>
<proteinExistence type="predicted"/>
<gene>
    <name evidence="1" type="ORF">TELCIR_11318</name>
</gene>
<reference evidence="1 2" key="1">
    <citation type="submission" date="2015-09" db="EMBL/GenBank/DDBJ databases">
        <title>Draft genome of the parasitic nematode Teladorsagia circumcincta isolate WARC Sus (inbred).</title>
        <authorList>
            <person name="Mitreva M."/>
        </authorList>
    </citation>
    <scope>NUCLEOTIDE SEQUENCE [LARGE SCALE GENOMIC DNA]</scope>
    <source>
        <strain evidence="1 2">S</strain>
    </source>
</reference>
<dbReference type="Proteomes" id="UP000230423">
    <property type="component" value="Unassembled WGS sequence"/>
</dbReference>
<accession>A0A2G9UB25</accession>
<keyword evidence="2" id="KW-1185">Reference proteome</keyword>
<sequence length="111" mass="12286">MVKPVPVAFHSAESFNFAILIKESIIRAIDLEKKLFYLITPTPSTELSKVTIFARGTDIMVPQMLLESQPAGNVPYLSRPALATKSGIISDLYNGLKNIKTGRREYFPATS</sequence>
<dbReference type="AlphaFoldDB" id="A0A2G9UB25"/>
<protein>
    <submittedName>
        <fullName evidence="1">Uncharacterized protein</fullName>
    </submittedName>
</protein>
<dbReference type="EMBL" id="KZ347916">
    <property type="protein sequence ID" value="PIO66952.1"/>
    <property type="molecule type" value="Genomic_DNA"/>
</dbReference>
<name>A0A2G9UB25_TELCI</name>
<evidence type="ECO:0000313" key="1">
    <source>
        <dbReference type="EMBL" id="PIO66952.1"/>
    </source>
</evidence>
<dbReference type="OrthoDB" id="2405412at2759"/>